<dbReference type="HOGENOM" id="CLU_028277_1_1_1"/>
<evidence type="ECO:0000256" key="9">
    <source>
        <dbReference type="ARBA" id="ARBA00023098"/>
    </source>
</evidence>
<accession>F6U980</accession>
<dbReference type="PIRSF" id="PIRSF005225">
    <property type="entry name" value="LAG1_LAC1"/>
    <property type="match status" value="1"/>
</dbReference>
<dbReference type="CDD" id="cd00086">
    <property type="entry name" value="homeodomain"/>
    <property type="match status" value="1"/>
</dbReference>
<comment type="subcellular location">
    <subcellularLocation>
        <location evidence="1">Endoplasmic reticulum membrane</location>
        <topology evidence="1">Multi-pass membrane protein</topology>
    </subcellularLocation>
    <subcellularLocation>
        <location evidence="12 14">Nucleus</location>
    </subcellularLocation>
</comment>
<dbReference type="InterPro" id="IPR009057">
    <property type="entry name" value="Homeodomain-like_sf"/>
</dbReference>
<evidence type="ECO:0000256" key="3">
    <source>
        <dbReference type="ARBA" id="ARBA00004991"/>
    </source>
</evidence>
<keyword evidence="10 13" id="KW-0472">Membrane</keyword>
<evidence type="ECO:0000256" key="8">
    <source>
        <dbReference type="ARBA" id="ARBA00022989"/>
    </source>
</evidence>
<keyword evidence="12 14" id="KW-0539">Nucleus</keyword>
<dbReference type="OMA" id="FCLILRM"/>
<evidence type="ECO:0000259" key="18">
    <source>
        <dbReference type="PROSITE" id="PS50922"/>
    </source>
</evidence>
<evidence type="ECO:0000259" key="17">
    <source>
        <dbReference type="PROSITE" id="PS50071"/>
    </source>
</evidence>
<keyword evidence="20" id="KW-1185">Reference proteome</keyword>
<dbReference type="PANTHER" id="PTHR12560">
    <property type="entry name" value="LONGEVITY ASSURANCE FACTOR 1 LAG1"/>
    <property type="match status" value="1"/>
</dbReference>
<feature type="transmembrane region" description="Helical" evidence="16">
    <location>
        <begin position="257"/>
        <end position="273"/>
    </location>
</feature>
<feature type="transmembrane region" description="Helical" evidence="16">
    <location>
        <begin position="227"/>
        <end position="245"/>
    </location>
</feature>
<name>F6U980_MONDO</name>
<evidence type="ECO:0000256" key="5">
    <source>
        <dbReference type="ARBA" id="ARBA00022679"/>
    </source>
</evidence>
<comment type="pathway">
    <text evidence="2">Lipid metabolism; sphingolipid metabolism.</text>
</comment>
<reference evidence="19 20" key="1">
    <citation type="journal article" date="2007" name="Nature">
        <title>Genome of the marsupial Monodelphis domestica reveals innovation in non-coding sequences.</title>
        <authorList>
            <person name="Mikkelsen T.S."/>
            <person name="Wakefield M.J."/>
            <person name="Aken B."/>
            <person name="Amemiya C.T."/>
            <person name="Chang J.L."/>
            <person name="Duke S."/>
            <person name="Garber M."/>
            <person name="Gentles A.J."/>
            <person name="Goodstadt L."/>
            <person name="Heger A."/>
            <person name="Jurka J."/>
            <person name="Kamal M."/>
            <person name="Mauceli E."/>
            <person name="Searle S.M."/>
            <person name="Sharpe T."/>
            <person name="Baker M.L."/>
            <person name="Batzer M.A."/>
            <person name="Benos P.V."/>
            <person name="Belov K."/>
            <person name="Clamp M."/>
            <person name="Cook A."/>
            <person name="Cuff J."/>
            <person name="Das R."/>
            <person name="Davidow L."/>
            <person name="Deakin J.E."/>
            <person name="Fazzari M.J."/>
            <person name="Glass J.L."/>
            <person name="Grabherr M."/>
            <person name="Greally J.M."/>
            <person name="Gu W."/>
            <person name="Hore T.A."/>
            <person name="Huttley G.A."/>
            <person name="Kleber M."/>
            <person name="Jirtle R.L."/>
            <person name="Koina E."/>
            <person name="Lee J.T."/>
            <person name="Mahony S."/>
            <person name="Marra M.A."/>
            <person name="Miller R.D."/>
            <person name="Nicholls R.D."/>
            <person name="Oda M."/>
            <person name="Papenfuss A.T."/>
            <person name="Parra Z.E."/>
            <person name="Pollock D.D."/>
            <person name="Ray D.A."/>
            <person name="Schein J.E."/>
            <person name="Speed T.P."/>
            <person name="Thompson K."/>
            <person name="VandeBerg J.L."/>
            <person name="Wade C.M."/>
            <person name="Walker J.A."/>
            <person name="Waters P.D."/>
            <person name="Webber C."/>
            <person name="Weidman J.R."/>
            <person name="Xie X."/>
            <person name="Zody M.C."/>
            <person name="Baldwin J."/>
            <person name="Abdouelleil A."/>
            <person name="Abdulkadir J."/>
            <person name="Abebe A."/>
            <person name="Abera B."/>
            <person name="Abreu J."/>
            <person name="Acer S.C."/>
            <person name="Aftuck L."/>
            <person name="Alexander A."/>
            <person name="An P."/>
            <person name="Anderson E."/>
            <person name="Anderson S."/>
            <person name="Arachi H."/>
            <person name="Azer M."/>
            <person name="Bachantsang P."/>
            <person name="Barry A."/>
            <person name="Bayul T."/>
            <person name="Berlin A."/>
            <person name="Bessette D."/>
            <person name="Bloom T."/>
            <person name="Bloom T."/>
            <person name="Boguslavskiy L."/>
            <person name="Bonnet C."/>
            <person name="Boukhgalter B."/>
            <person name="Bourzgui I."/>
            <person name="Brown A."/>
            <person name="Cahill P."/>
            <person name="Channer S."/>
            <person name="Cheshatsang Y."/>
            <person name="Chuda L."/>
            <person name="Citroen M."/>
            <person name="Collymore A."/>
            <person name="Cooke P."/>
            <person name="Costello M."/>
            <person name="D'Aco K."/>
            <person name="Daza R."/>
            <person name="De Haan G."/>
            <person name="DeGray S."/>
            <person name="DeMaso C."/>
            <person name="Dhargay N."/>
            <person name="Dooley K."/>
            <person name="Dooley E."/>
            <person name="Doricent M."/>
            <person name="Dorje P."/>
            <person name="Dorjee K."/>
            <person name="Dupes A."/>
            <person name="Elong R."/>
            <person name="Falk J."/>
            <person name="Farina A."/>
            <person name="Faro S."/>
            <person name="Ferguson D."/>
            <person name="Fisher S."/>
            <person name="Foley C.D."/>
            <person name="Franke A."/>
            <person name="Friedrich D."/>
            <person name="Gadbois L."/>
            <person name="Gearin G."/>
            <person name="Gearin C.R."/>
            <person name="Giannoukos G."/>
            <person name="Goode T."/>
            <person name="Graham J."/>
            <person name="Grandbois E."/>
            <person name="Grewal S."/>
            <person name="Gyaltsen K."/>
            <person name="Hafez N."/>
            <person name="Hagos B."/>
            <person name="Hall J."/>
            <person name="Henson C."/>
            <person name="Hollinger A."/>
            <person name="Honan T."/>
            <person name="Huard M.D."/>
            <person name="Hughes L."/>
            <person name="Hurhula B."/>
            <person name="Husby M.E."/>
            <person name="Kamat A."/>
            <person name="Kanga B."/>
            <person name="Kashin S."/>
            <person name="Khazanovich D."/>
            <person name="Kisner P."/>
            <person name="Lance K."/>
            <person name="Lara M."/>
            <person name="Lee W."/>
            <person name="Lennon N."/>
            <person name="Letendre F."/>
            <person name="LeVine R."/>
            <person name="Lipovsky A."/>
            <person name="Liu X."/>
            <person name="Liu J."/>
            <person name="Liu S."/>
            <person name="Lokyitsang T."/>
            <person name="Lokyitsang Y."/>
            <person name="Lubonja R."/>
            <person name="Lui A."/>
            <person name="MacDonald P."/>
            <person name="Magnisalis V."/>
            <person name="Maru K."/>
            <person name="Matthews C."/>
            <person name="McCusker W."/>
            <person name="McDonough S."/>
            <person name="Mehta T."/>
            <person name="Meldrim J."/>
            <person name="Meneus L."/>
            <person name="Mihai O."/>
            <person name="Mihalev A."/>
            <person name="Mihova T."/>
            <person name="Mittelman R."/>
            <person name="Mlenga V."/>
            <person name="Montmayeur A."/>
            <person name="Mulrain L."/>
            <person name="Navidi A."/>
            <person name="Naylor J."/>
            <person name="Negash T."/>
            <person name="Nguyen T."/>
            <person name="Nguyen N."/>
            <person name="Nicol R."/>
            <person name="Norbu C."/>
            <person name="Norbu N."/>
            <person name="Novod N."/>
            <person name="O'Neill B."/>
            <person name="Osman S."/>
            <person name="Markiewicz E."/>
            <person name="Oyono O.L."/>
            <person name="Patti C."/>
            <person name="Phunkhang P."/>
            <person name="Pierre F."/>
            <person name="Priest M."/>
            <person name="Raghuraman S."/>
            <person name="Rege F."/>
            <person name="Reyes R."/>
            <person name="Rise C."/>
            <person name="Rogov P."/>
            <person name="Ross K."/>
            <person name="Ryan E."/>
            <person name="Settipalli S."/>
            <person name="Shea T."/>
            <person name="Sherpa N."/>
            <person name="Shi L."/>
            <person name="Shih D."/>
            <person name="Sparrow T."/>
            <person name="Spaulding J."/>
            <person name="Stalker J."/>
            <person name="Stange-Thomann N."/>
            <person name="Stavropoulos S."/>
            <person name="Stone C."/>
            <person name="Strader C."/>
            <person name="Tesfaye S."/>
            <person name="Thomson T."/>
            <person name="Thoulutsang Y."/>
            <person name="Thoulutsang D."/>
            <person name="Topham K."/>
            <person name="Topping I."/>
            <person name="Tsamla T."/>
            <person name="Vassiliev H."/>
            <person name="Vo A."/>
            <person name="Wangchuk T."/>
            <person name="Wangdi T."/>
            <person name="Weiand M."/>
            <person name="Wilkinson J."/>
            <person name="Wilson A."/>
            <person name="Yadav S."/>
            <person name="Young G."/>
            <person name="Yu Q."/>
            <person name="Zembek L."/>
            <person name="Zhong D."/>
            <person name="Zimmer A."/>
            <person name="Zwirko Z."/>
            <person name="Jaffe D.B."/>
            <person name="Alvarez P."/>
            <person name="Brockman W."/>
            <person name="Butler J."/>
            <person name="Chin C."/>
            <person name="Gnerre S."/>
            <person name="MacCallum I."/>
            <person name="Graves J.A."/>
            <person name="Ponting C.P."/>
            <person name="Breen M."/>
            <person name="Samollow P.B."/>
            <person name="Lander E.S."/>
            <person name="Lindblad-Toh K."/>
        </authorList>
    </citation>
    <scope>NUCLEOTIDE SEQUENCE [LARGE SCALE GENOMIC DNA]</scope>
</reference>
<sequence length="432" mass="50695">MADNQQKEGTTIKNWEKLLEESGILAGTATKERLSEEGSLLLNTLKWMLATLYESFWKAEYWLPPGYTWADLEDSDDITYPHPKDLLAVVPLTFVLLVIRYGSERIIGLPLSRAMGVRDPRRIKATPNPILESFFQTQNKKPEKDDLSHLASQCSLSVRQIQCWFRRRRNQERPLMSKKFSESCWRFLFYSTSFLDGLFVFYNETWFGKPETVWDGYPKQPLQPAIYWWYLLELSFYFSLLLTLSYDVKRKDFKEQVVHHFVAVTLILFSYSANFVHIGALVLLLHDVSDIFMEACKMLIYTKWRLARDTMFILFAMVFFICRLILFPIKVLHTTYYAFLTNYQVFFGYYFANVLLMVLQGLNAFWFFLILRMFCKLLSDGQVKNDVRSDTEEQDTSDEQLEMRQQKSGKLRSNDAIDIRARGGLKASPACH</sequence>
<keyword evidence="12 14" id="KW-0238">DNA-binding</keyword>
<dbReference type="SMART" id="SM00389">
    <property type="entry name" value="HOX"/>
    <property type="match status" value="1"/>
</dbReference>
<dbReference type="Ensembl" id="ENSMODT00000005714.4">
    <property type="protein sequence ID" value="ENSMODP00000005595.3"/>
    <property type="gene ID" value="ENSMODG00000004533.4"/>
</dbReference>
<dbReference type="GO" id="GO:0050291">
    <property type="term" value="F:sphingosine N-acyltransferase activity"/>
    <property type="evidence" value="ECO:0000318"/>
    <property type="project" value="GO_Central"/>
</dbReference>
<dbReference type="GO" id="GO:0005634">
    <property type="term" value="C:nucleus"/>
    <property type="evidence" value="ECO:0007669"/>
    <property type="project" value="UniProtKB-SubCell"/>
</dbReference>
<dbReference type="GO" id="GO:0003677">
    <property type="term" value="F:DNA binding"/>
    <property type="evidence" value="ECO:0007669"/>
    <property type="project" value="UniProtKB-UniRule"/>
</dbReference>
<keyword evidence="7" id="KW-0256">Endoplasmic reticulum</keyword>
<dbReference type="SUPFAM" id="SSF46689">
    <property type="entry name" value="Homeodomain-like"/>
    <property type="match status" value="1"/>
</dbReference>
<feature type="transmembrane region" description="Helical" evidence="16">
    <location>
        <begin position="187"/>
        <end position="207"/>
    </location>
</feature>
<dbReference type="FunFam" id="1.10.10.60:FF:000020">
    <property type="entry name" value="Ceramide synthase 5"/>
    <property type="match status" value="1"/>
</dbReference>
<dbReference type="SMART" id="SM00724">
    <property type="entry name" value="TLC"/>
    <property type="match status" value="1"/>
</dbReference>
<dbReference type="InParanoid" id="F6U980"/>
<evidence type="ECO:0000313" key="19">
    <source>
        <dbReference type="Ensembl" id="ENSMODP00000005595.3"/>
    </source>
</evidence>
<dbReference type="STRING" id="13616.ENSMODP00000005595"/>
<dbReference type="PROSITE" id="PS50922">
    <property type="entry name" value="TLC"/>
    <property type="match status" value="1"/>
</dbReference>
<keyword evidence="6 13" id="KW-0812">Transmembrane</keyword>
<keyword evidence="4" id="KW-0444">Lipid biosynthesis</keyword>
<dbReference type="AlphaFoldDB" id="F6U980"/>
<keyword evidence="5" id="KW-0808">Transferase</keyword>
<evidence type="ECO:0000256" key="11">
    <source>
        <dbReference type="ARBA" id="ARBA00049036"/>
    </source>
</evidence>
<dbReference type="InterPro" id="IPR006634">
    <property type="entry name" value="TLC-dom"/>
</dbReference>
<protein>
    <submittedName>
        <fullName evidence="19">Ceramide synthase 4-like</fullName>
    </submittedName>
</protein>
<feature type="domain" description="Homeobox" evidence="17">
    <location>
        <begin position="131"/>
        <end position="175"/>
    </location>
</feature>
<evidence type="ECO:0000313" key="20">
    <source>
        <dbReference type="Proteomes" id="UP000002280"/>
    </source>
</evidence>
<feature type="transmembrane region" description="Helical" evidence="16">
    <location>
        <begin position="312"/>
        <end position="329"/>
    </location>
</feature>
<dbReference type="InterPro" id="IPR001356">
    <property type="entry name" value="HD"/>
</dbReference>
<dbReference type="Bgee" id="ENSMODG00000004533">
    <property type="expression patterns" value="Expressed in liver and 3 other cell types or tissues"/>
</dbReference>
<evidence type="ECO:0000256" key="7">
    <source>
        <dbReference type="ARBA" id="ARBA00022824"/>
    </source>
</evidence>
<evidence type="ECO:0000256" key="6">
    <source>
        <dbReference type="ARBA" id="ARBA00022692"/>
    </source>
</evidence>
<dbReference type="GeneTree" id="ENSGT01030000234515"/>
<evidence type="ECO:0000256" key="13">
    <source>
        <dbReference type="PROSITE-ProRule" id="PRU00205"/>
    </source>
</evidence>
<comment type="catalytic activity">
    <reaction evidence="11">
        <text>sphinganine + octadecanoyl-CoA = N-(octadecanoyl)-sphinganine + CoA + H(+)</text>
        <dbReference type="Rhea" id="RHEA:36547"/>
        <dbReference type="ChEBI" id="CHEBI:15378"/>
        <dbReference type="ChEBI" id="CHEBI:57287"/>
        <dbReference type="ChEBI" id="CHEBI:57394"/>
        <dbReference type="ChEBI" id="CHEBI:57817"/>
        <dbReference type="ChEBI" id="CHEBI:67033"/>
    </reaction>
    <physiologicalReaction direction="left-to-right" evidence="11">
        <dbReference type="Rhea" id="RHEA:36548"/>
    </physiologicalReaction>
</comment>
<keyword evidence="12 14" id="KW-0371">Homeobox</keyword>
<evidence type="ECO:0000256" key="1">
    <source>
        <dbReference type="ARBA" id="ARBA00004477"/>
    </source>
</evidence>
<keyword evidence="8 16" id="KW-1133">Transmembrane helix</keyword>
<dbReference type="Pfam" id="PF00046">
    <property type="entry name" value="Homeodomain"/>
    <property type="match status" value="1"/>
</dbReference>
<keyword evidence="9" id="KW-0443">Lipid metabolism</keyword>
<evidence type="ECO:0000256" key="10">
    <source>
        <dbReference type="ARBA" id="ARBA00023136"/>
    </source>
</evidence>
<evidence type="ECO:0000256" key="2">
    <source>
        <dbReference type="ARBA" id="ARBA00004760"/>
    </source>
</evidence>
<reference evidence="19" key="3">
    <citation type="submission" date="2025-09" db="UniProtKB">
        <authorList>
            <consortium name="Ensembl"/>
        </authorList>
    </citation>
    <scope>IDENTIFICATION</scope>
</reference>
<dbReference type="UniPathway" id="UPA00222"/>
<evidence type="ECO:0000256" key="14">
    <source>
        <dbReference type="RuleBase" id="RU000682"/>
    </source>
</evidence>
<dbReference type="GO" id="GO:0005789">
    <property type="term" value="C:endoplasmic reticulum membrane"/>
    <property type="evidence" value="ECO:0007669"/>
    <property type="project" value="UniProtKB-SubCell"/>
</dbReference>
<evidence type="ECO:0000256" key="4">
    <source>
        <dbReference type="ARBA" id="ARBA00022516"/>
    </source>
</evidence>
<feature type="transmembrane region" description="Helical" evidence="16">
    <location>
        <begin position="349"/>
        <end position="371"/>
    </location>
</feature>
<proteinExistence type="predicted"/>
<dbReference type="PROSITE" id="PS50071">
    <property type="entry name" value="HOMEOBOX_2"/>
    <property type="match status" value="1"/>
</dbReference>
<feature type="domain" description="TLC" evidence="18">
    <location>
        <begin position="178"/>
        <end position="379"/>
    </location>
</feature>
<evidence type="ECO:0000256" key="16">
    <source>
        <dbReference type="SAM" id="Phobius"/>
    </source>
</evidence>
<dbReference type="eggNOG" id="KOG1607">
    <property type="taxonomic scope" value="Eukaryota"/>
</dbReference>
<dbReference type="InterPro" id="IPR016439">
    <property type="entry name" value="Lag1/Lac1-like"/>
</dbReference>
<gene>
    <name evidence="19" type="primary">LOC100025736</name>
</gene>
<evidence type="ECO:0000256" key="12">
    <source>
        <dbReference type="PROSITE-ProRule" id="PRU00108"/>
    </source>
</evidence>
<feature type="DNA-binding region" description="Homeobox" evidence="12">
    <location>
        <begin position="133"/>
        <end position="176"/>
    </location>
</feature>
<dbReference type="PANTHER" id="PTHR12560:SF6">
    <property type="entry name" value="CERAMIDE SYNTHASE 4"/>
    <property type="match status" value="1"/>
</dbReference>
<feature type="region of interest" description="Disordered" evidence="15">
    <location>
        <begin position="389"/>
        <end position="412"/>
    </location>
</feature>
<comment type="pathway">
    <text evidence="3">Sphingolipid metabolism.</text>
</comment>
<reference evidence="19" key="2">
    <citation type="submission" date="2025-08" db="UniProtKB">
        <authorList>
            <consortium name="Ensembl"/>
        </authorList>
    </citation>
    <scope>IDENTIFICATION</scope>
</reference>
<organism evidence="19 20">
    <name type="scientific">Monodelphis domestica</name>
    <name type="common">Gray short-tailed opossum</name>
    <dbReference type="NCBI Taxonomy" id="13616"/>
    <lineage>
        <taxon>Eukaryota</taxon>
        <taxon>Metazoa</taxon>
        <taxon>Chordata</taxon>
        <taxon>Craniata</taxon>
        <taxon>Vertebrata</taxon>
        <taxon>Euteleostomi</taxon>
        <taxon>Mammalia</taxon>
        <taxon>Metatheria</taxon>
        <taxon>Didelphimorphia</taxon>
        <taxon>Didelphidae</taxon>
        <taxon>Monodelphis</taxon>
    </lineage>
</organism>
<dbReference type="GO" id="GO:0046513">
    <property type="term" value="P:ceramide biosynthetic process"/>
    <property type="evidence" value="ECO:0000318"/>
    <property type="project" value="GO_Central"/>
</dbReference>
<dbReference type="Proteomes" id="UP000002280">
    <property type="component" value="Chromosome 3"/>
</dbReference>
<evidence type="ECO:0000256" key="15">
    <source>
        <dbReference type="SAM" id="MobiDB-lite"/>
    </source>
</evidence>
<dbReference type="Pfam" id="PF03798">
    <property type="entry name" value="TRAM_LAG1_CLN8"/>
    <property type="match status" value="1"/>
</dbReference>
<dbReference type="Gene3D" id="1.10.10.60">
    <property type="entry name" value="Homeodomain-like"/>
    <property type="match status" value="1"/>
</dbReference>